<name>A0A4Q2KTX1_9MICO</name>
<keyword evidence="1" id="KW-0472">Membrane</keyword>
<feature type="transmembrane region" description="Helical" evidence="1">
    <location>
        <begin position="45"/>
        <end position="69"/>
    </location>
</feature>
<organism evidence="2 3">
    <name type="scientific">Agromyces albus</name>
    <dbReference type="NCBI Taxonomy" id="205332"/>
    <lineage>
        <taxon>Bacteria</taxon>
        <taxon>Bacillati</taxon>
        <taxon>Actinomycetota</taxon>
        <taxon>Actinomycetes</taxon>
        <taxon>Micrococcales</taxon>
        <taxon>Microbacteriaceae</taxon>
        <taxon>Agromyces</taxon>
    </lineage>
</organism>
<gene>
    <name evidence="2" type="ORF">ESP51_14700</name>
</gene>
<keyword evidence="1" id="KW-1133">Transmembrane helix</keyword>
<feature type="transmembrane region" description="Helical" evidence="1">
    <location>
        <begin position="12"/>
        <end position="33"/>
    </location>
</feature>
<comment type="caution">
    <text evidence="2">The sequence shown here is derived from an EMBL/GenBank/DDBJ whole genome shotgun (WGS) entry which is preliminary data.</text>
</comment>
<evidence type="ECO:0000313" key="2">
    <source>
        <dbReference type="EMBL" id="RXZ68227.1"/>
    </source>
</evidence>
<dbReference type="EMBL" id="SDPN01000031">
    <property type="protein sequence ID" value="RXZ68227.1"/>
    <property type="molecule type" value="Genomic_DNA"/>
</dbReference>
<protein>
    <submittedName>
        <fullName evidence="2">Uncharacterized protein</fullName>
    </submittedName>
</protein>
<keyword evidence="3" id="KW-1185">Reference proteome</keyword>
<proteinExistence type="predicted"/>
<keyword evidence="1" id="KW-0812">Transmembrane</keyword>
<feature type="transmembrane region" description="Helical" evidence="1">
    <location>
        <begin position="81"/>
        <end position="104"/>
    </location>
</feature>
<evidence type="ECO:0000313" key="3">
    <source>
        <dbReference type="Proteomes" id="UP000293865"/>
    </source>
</evidence>
<reference evidence="2 3" key="1">
    <citation type="submission" date="2019-01" db="EMBL/GenBank/DDBJ databases">
        <title>Agromyces.</title>
        <authorList>
            <person name="Li J."/>
        </authorList>
    </citation>
    <scope>NUCLEOTIDE SEQUENCE [LARGE SCALE GENOMIC DNA]</scope>
    <source>
        <strain evidence="2 3">DSM 15934</strain>
    </source>
</reference>
<accession>A0A4Q2KTX1</accession>
<dbReference type="Proteomes" id="UP000293865">
    <property type="component" value="Unassembled WGS sequence"/>
</dbReference>
<dbReference type="RefSeq" id="WP_129521641.1">
    <property type="nucleotide sequence ID" value="NZ_SDPN01000031.1"/>
</dbReference>
<evidence type="ECO:0000256" key="1">
    <source>
        <dbReference type="SAM" id="Phobius"/>
    </source>
</evidence>
<sequence length="106" mass="10317">MQTHSESRGWPGVFLVWAIALAGALVVVALAYGGTGSWFGDASWLGVYGALGVVLAASVLAALVTQLASRRPAGFVARASASVGGAVIVVALAAAAVAPIAAAVNG</sequence>
<dbReference type="AlphaFoldDB" id="A0A4Q2KTX1"/>